<evidence type="ECO:0000313" key="2">
    <source>
        <dbReference type="Proteomes" id="UP001218218"/>
    </source>
</evidence>
<dbReference type="EMBL" id="JARIHO010000162">
    <property type="protein sequence ID" value="KAJ7300554.1"/>
    <property type="molecule type" value="Genomic_DNA"/>
</dbReference>
<reference evidence="1" key="1">
    <citation type="submission" date="2023-03" db="EMBL/GenBank/DDBJ databases">
        <title>Massive genome expansion in bonnet fungi (Mycena s.s.) driven by repeated elements and novel gene families across ecological guilds.</title>
        <authorList>
            <consortium name="Lawrence Berkeley National Laboratory"/>
            <person name="Harder C.B."/>
            <person name="Miyauchi S."/>
            <person name="Viragh M."/>
            <person name="Kuo A."/>
            <person name="Thoen E."/>
            <person name="Andreopoulos B."/>
            <person name="Lu D."/>
            <person name="Skrede I."/>
            <person name="Drula E."/>
            <person name="Henrissat B."/>
            <person name="Morin E."/>
            <person name="Kohler A."/>
            <person name="Barry K."/>
            <person name="LaButti K."/>
            <person name="Morin E."/>
            <person name="Salamov A."/>
            <person name="Lipzen A."/>
            <person name="Mereny Z."/>
            <person name="Hegedus B."/>
            <person name="Baldrian P."/>
            <person name="Stursova M."/>
            <person name="Weitz H."/>
            <person name="Taylor A."/>
            <person name="Grigoriev I.V."/>
            <person name="Nagy L.G."/>
            <person name="Martin F."/>
            <person name="Kauserud H."/>
        </authorList>
    </citation>
    <scope>NUCLEOTIDE SEQUENCE</scope>
    <source>
        <strain evidence="1">CBHHK002</strain>
    </source>
</reference>
<evidence type="ECO:0000313" key="1">
    <source>
        <dbReference type="EMBL" id="KAJ7300554.1"/>
    </source>
</evidence>
<name>A0AAD6YW75_9AGAR</name>
<gene>
    <name evidence="1" type="ORF">DFH08DRAFT_666352</name>
</gene>
<protein>
    <submittedName>
        <fullName evidence="1">Uncharacterized protein</fullName>
    </submittedName>
</protein>
<accession>A0AAD6YW75</accession>
<keyword evidence="2" id="KW-1185">Reference proteome</keyword>
<sequence>MSSFSAFGFFALAQGKRVATYPAGATFPIHHNHYITSLKSNSDDVPNPSATLSVYSASGDAPLPDNTIAFVVAKVSAPTGKPVEMDALYLAAFPGDPNDDQYE</sequence>
<dbReference type="Proteomes" id="UP001218218">
    <property type="component" value="Unassembled WGS sequence"/>
</dbReference>
<feature type="non-terminal residue" evidence="1">
    <location>
        <position position="103"/>
    </location>
</feature>
<organism evidence="1 2">
    <name type="scientific">Mycena albidolilacea</name>
    <dbReference type="NCBI Taxonomy" id="1033008"/>
    <lineage>
        <taxon>Eukaryota</taxon>
        <taxon>Fungi</taxon>
        <taxon>Dikarya</taxon>
        <taxon>Basidiomycota</taxon>
        <taxon>Agaricomycotina</taxon>
        <taxon>Agaricomycetes</taxon>
        <taxon>Agaricomycetidae</taxon>
        <taxon>Agaricales</taxon>
        <taxon>Marasmiineae</taxon>
        <taxon>Mycenaceae</taxon>
        <taxon>Mycena</taxon>
    </lineage>
</organism>
<comment type="caution">
    <text evidence="1">The sequence shown here is derived from an EMBL/GenBank/DDBJ whole genome shotgun (WGS) entry which is preliminary data.</text>
</comment>
<dbReference type="AlphaFoldDB" id="A0AAD6YW75"/>
<proteinExistence type="predicted"/>